<evidence type="ECO:0000256" key="2">
    <source>
        <dbReference type="PIRNR" id="PIRNR016661"/>
    </source>
</evidence>
<evidence type="ECO:0000256" key="3">
    <source>
        <dbReference type="SAM" id="Phobius"/>
    </source>
</evidence>
<keyword evidence="3" id="KW-0812">Transmembrane</keyword>
<dbReference type="EMBL" id="DVNG01000118">
    <property type="protein sequence ID" value="HIU50919.1"/>
    <property type="molecule type" value="Genomic_DNA"/>
</dbReference>
<feature type="transmembrane region" description="Helical" evidence="3">
    <location>
        <begin position="86"/>
        <end position="103"/>
    </location>
</feature>
<dbReference type="PIRSF" id="PIRSF016661">
    <property type="entry name" value="BioY"/>
    <property type="match status" value="1"/>
</dbReference>
<reference evidence="4" key="2">
    <citation type="journal article" date="2021" name="PeerJ">
        <title>Extensive microbial diversity within the chicken gut microbiome revealed by metagenomics and culture.</title>
        <authorList>
            <person name="Gilroy R."/>
            <person name="Ravi A."/>
            <person name="Getino M."/>
            <person name="Pursley I."/>
            <person name="Horton D.L."/>
            <person name="Alikhan N.F."/>
            <person name="Baker D."/>
            <person name="Gharbi K."/>
            <person name="Hall N."/>
            <person name="Watson M."/>
            <person name="Adriaenssens E.M."/>
            <person name="Foster-Nyarko E."/>
            <person name="Jarju S."/>
            <person name="Secka A."/>
            <person name="Antonio M."/>
            <person name="Oren A."/>
            <person name="Chaudhuri R.R."/>
            <person name="La Ragione R."/>
            <person name="Hildebrand F."/>
            <person name="Pallen M.J."/>
        </authorList>
    </citation>
    <scope>NUCLEOTIDE SEQUENCE</scope>
    <source>
        <strain evidence="4">ChiGjej1B1-1684</strain>
    </source>
</reference>
<dbReference type="AlphaFoldDB" id="A0A9D1LZM6"/>
<organism evidence="4 5">
    <name type="scientific">Candidatus Limousia pullorum</name>
    <dbReference type="NCBI Taxonomy" id="2840860"/>
    <lineage>
        <taxon>Bacteria</taxon>
        <taxon>Bacillati</taxon>
        <taxon>Bacillota</taxon>
        <taxon>Clostridia</taxon>
        <taxon>Eubacteriales</taxon>
        <taxon>Oscillospiraceae</taxon>
        <taxon>Oscillospiraceae incertae sedis</taxon>
        <taxon>Candidatus Limousia</taxon>
    </lineage>
</organism>
<feature type="transmembrane region" description="Helical" evidence="3">
    <location>
        <begin position="7"/>
        <end position="27"/>
    </location>
</feature>
<gene>
    <name evidence="4" type="ORF">IAD22_07900</name>
</gene>
<dbReference type="Gene3D" id="1.10.1760.20">
    <property type="match status" value="1"/>
</dbReference>
<proteinExistence type="inferred from homology"/>
<dbReference type="Proteomes" id="UP000824118">
    <property type="component" value="Unassembled WGS sequence"/>
</dbReference>
<dbReference type="GO" id="GO:0015225">
    <property type="term" value="F:biotin transmembrane transporter activity"/>
    <property type="evidence" value="ECO:0007669"/>
    <property type="project" value="UniProtKB-UniRule"/>
</dbReference>
<feature type="transmembrane region" description="Helical" evidence="3">
    <location>
        <begin position="33"/>
        <end position="50"/>
    </location>
</feature>
<comment type="subcellular location">
    <subcellularLocation>
        <location evidence="2">Cell membrane</location>
        <topology evidence="2">Multi-pass membrane protein</topology>
    </subcellularLocation>
</comment>
<comment type="similarity">
    <text evidence="1 2">Belongs to the BioY family.</text>
</comment>
<accession>A0A9D1LZM6</accession>
<dbReference type="PANTHER" id="PTHR34295:SF1">
    <property type="entry name" value="BIOTIN TRANSPORTER BIOY"/>
    <property type="match status" value="1"/>
</dbReference>
<feature type="transmembrane region" description="Helical" evidence="3">
    <location>
        <begin position="57"/>
        <end position="74"/>
    </location>
</feature>
<dbReference type="Pfam" id="PF02632">
    <property type="entry name" value="BioY"/>
    <property type="match status" value="1"/>
</dbReference>
<protein>
    <recommendedName>
        <fullName evidence="2">Biotin transporter</fullName>
    </recommendedName>
</protein>
<keyword evidence="2 3" id="KW-0472">Membrane</keyword>
<comment type="caution">
    <text evidence="4">The sequence shown here is derived from an EMBL/GenBank/DDBJ whole genome shotgun (WGS) entry which is preliminary data.</text>
</comment>
<keyword evidence="2" id="KW-0813">Transport</keyword>
<evidence type="ECO:0000256" key="1">
    <source>
        <dbReference type="ARBA" id="ARBA00010692"/>
    </source>
</evidence>
<evidence type="ECO:0000313" key="5">
    <source>
        <dbReference type="Proteomes" id="UP000824118"/>
    </source>
</evidence>
<dbReference type="PANTHER" id="PTHR34295">
    <property type="entry name" value="BIOTIN TRANSPORTER BIOY"/>
    <property type="match status" value="1"/>
</dbReference>
<evidence type="ECO:0000313" key="4">
    <source>
        <dbReference type="EMBL" id="HIU50919.1"/>
    </source>
</evidence>
<keyword evidence="2" id="KW-1003">Cell membrane</keyword>
<dbReference type="GO" id="GO:0005886">
    <property type="term" value="C:plasma membrane"/>
    <property type="evidence" value="ECO:0007669"/>
    <property type="project" value="UniProtKB-SubCell"/>
</dbReference>
<name>A0A9D1LZM6_9FIRM</name>
<feature type="transmembrane region" description="Helical" evidence="3">
    <location>
        <begin position="115"/>
        <end position="136"/>
    </location>
</feature>
<keyword evidence="3" id="KW-1133">Transmembrane helix</keyword>
<sequence>MTKNTLKINDIVICGLFVALIAIGAFIKVPVPFVPFTLQTLFTTLAGLFLGGKKGFLCVFVYMILGLIGLPIFASGGGPGYIFQPSFGYIIGFAVGALLTGTIAHKKANPSYCKLLFACFAGLAMVYLFGMIYYYIISNFYLGTGIGLWPLFLYCFLLVVPGDIVMCFFAAMLGKRLIPVFNKRKV</sequence>
<feature type="transmembrane region" description="Helical" evidence="3">
    <location>
        <begin position="148"/>
        <end position="174"/>
    </location>
</feature>
<dbReference type="InterPro" id="IPR003784">
    <property type="entry name" value="BioY"/>
</dbReference>
<reference evidence="4" key="1">
    <citation type="submission" date="2020-10" db="EMBL/GenBank/DDBJ databases">
        <authorList>
            <person name="Gilroy R."/>
        </authorList>
    </citation>
    <scope>NUCLEOTIDE SEQUENCE</scope>
    <source>
        <strain evidence="4">ChiGjej1B1-1684</strain>
    </source>
</reference>